<keyword evidence="2 7" id="KW-0808">Transferase</keyword>
<dbReference type="GO" id="GO:0005829">
    <property type="term" value="C:cytosol"/>
    <property type="evidence" value="ECO:0007669"/>
    <property type="project" value="TreeGrafter"/>
</dbReference>
<name>A0A943I3W3_9FIRM</name>
<evidence type="ECO:0000256" key="7">
    <source>
        <dbReference type="PIRNR" id="PIRNR000535"/>
    </source>
</evidence>
<dbReference type="GO" id="GO:0044281">
    <property type="term" value="P:small molecule metabolic process"/>
    <property type="evidence" value="ECO:0007669"/>
    <property type="project" value="UniProtKB-ARBA"/>
</dbReference>
<dbReference type="NCBIfam" id="TIGR03828">
    <property type="entry name" value="pfkB"/>
    <property type="match status" value="1"/>
</dbReference>
<dbReference type="GO" id="GO:0008662">
    <property type="term" value="F:1-phosphofructokinase activity"/>
    <property type="evidence" value="ECO:0007669"/>
    <property type="project" value="UniProtKB-UniRule"/>
</dbReference>
<evidence type="ECO:0000256" key="1">
    <source>
        <dbReference type="ARBA" id="ARBA00005380"/>
    </source>
</evidence>
<comment type="catalytic activity">
    <reaction evidence="7">
        <text>D-tagatofuranose 6-phosphate + ATP = D-tagatofuranose 1,6-bisphosphate + ADP + H(+)</text>
        <dbReference type="Rhea" id="RHEA:12420"/>
        <dbReference type="ChEBI" id="CHEBI:15378"/>
        <dbReference type="ChEBI" id="CHEBI:30616"/>
        <dbReference type="ChEBI" id="CHEBI:58694"/>
        <dbReference type="ChEBI" id="CHEBI:58695"/>
        <dbReference type="ChEBI" id="CHEBI:456216"/>
        <dbReference type="EC" id="2.7.1.144"/>
    </reaction>
</comment>
<accession>A0A943I3W3</accession>
<evidence type="ECO:0000256" key="2">
    <source>
        <dbReference type="ARBA" id="ARBA00022679"/>
    </source>
</evidence>
<reference evidence="10" key="1">
    <citation type="submission" date="2021-02" db="EMBL/GenBank/DDBJ databases">
        <title>Infant gut strain persistence is associated with maternal origin, phylogeny, and functional potential including surface adhesion and iron acquisition.</title>
        <authorList>
            <person name="Lou Y.C."/>
        </authorList>
    </citation>
    <scope>NUCLEOTIDE SEQUENCE</scope>
    <source>
        <strain evidence="10">L3_108_000G1_dasL3_108_000G1_metabat.metabat.11</strain>
    </source>
</reference>
<dbReference type="InterPro" id="IPR017583">
    <property type="entry name" value="Tagatose/fructose_Pkinase"/>
</dbReference>
<evidence type="ECO:0000256" key="5">
    <source>
        <dbReference type="ARBA" id="ARBA00022840"/>
    </source>
</evidence>
<dbReference type="PANTHER" id="PTHR46566:SF1">
    <property type="entry name" value="1-PHOSPHOFRUCTOKINASE"/>
    <property type="match status" value="1"/>
</dbReference>
<dbReference type="InterPro" id="IPR011611">
    <property type="entry name" value="PfkB_dom"/>
</dbReference>
<dbReference type="Pfam" id="PF00294">
    <property type="entry name" value="PfkB"/>
    <property type="match status" value="1"/>
</dbReference>
<keyword evidence="7" id="KW-0423">Lactose metabolism</keyword>
<dbReference type="SUPFAM" id="SSF53613">
    <property type="entry name" value="Ribokinase-like"/>
    <property type="match status" value="1"/>
</dbReference>
<dbReference type="EC" id="2.7.1.144" evidence="7"/>
<dbReference type="PIRSF" id="PIRSF000535">
    <property type="entry name" value="1PFK/6PFK/LacC"/>
    <property type="match status" value="1"/>
</dbReference>
<dbReference type="InterPro" id="IPR029056">
    <property type="entry name" value="Ribokinase-like"/>
</dbReference>
<sequence length="301" mass="33169">MIYTMTMNPALDYVVDLPSFKLGQVNRTQDEHIFYGGKGINVSVVLKELGFESTCLGFIAGFTGNELKRGVKEDLKLDTNFICVEKGMTRINVKIHSDQETELNGMGPIIEQSDILKLFENLNQLQSGDILILSGSVPKTVPQTIYCDILEKLKEKEVKIVVDATGELLINTLKYQPFLIKPNNHELVEIFNVEVKSIEDIEYYARKLQTMGAKNVLISMAKDGSLLIDETGKKHRLGVCQGTVRNSVGAGDSMVAGFVAGYLSNIDYSKILKLATACGGATAFSHGLATKEKIDELIKQL</sequence>
<dbReference type="PANTHER" id="PTHR46566">
    <property type="entry name" value="1-PHOSPHOFRUCTOKINASE-RELATED"/>
    <property type="match status" value="1"/>
</dbReference>
<comment type="catalytic activity">
    <reaction evidence="6 8">
        <text>beta-D-fructose 1-phosphate + ATP = beta-D-fructose 1,6-bisphosphate + ADP + H(+)</text>
        <dbReference type="Rhea" id="RHEA:14213"/>
        <dbReference type="ChEBI" id="CHEBI:15378"/>
        <dbReference type="ChEBI" id="CHEBI:30616"/>
        <dbReference type="ChEBI" id="CHEBI:32966"/>
        <dbReference type="ChEBI" id="CHEBI:138881"/>
        <dbReference type="ChEBI" id="CHEBI:456216"/>
        <dbReference type="EC" id="2.7.1.56"/>
    </reaction>
</comment>
<comment type="caution">
    <text evidence="10">The sequence shown here is derived from an EMBL/GenBank/DDBJ whole genome shotgun (WGS) entry which is preliminary data.</text>
</comment>
<feature type="domain" description="Carbohydrate kinase PfkB" evidence="9">
    <location>
        <begin position="5"/>
        <end position="290"/>
    </location>
</feature>
<dbReference type="FunFam" id="3.40.1190.20:FF:000001">
    <property type="entry name" value="Phosphofructokinase"/>
    <property type="match status" value="1"/>
</dbReference>
<keyword evidence="4 8" id="KW-0418">Kinase</keyword>
<dbReference type="Proteomes" id="UP000751224">
    <property type="component" value="Unassembled WGS sequence"/>
</dbReference>
<dbReference type="AlphaFoldDB" id="A0A943I3W3"/>
<dbReference type="NCBIfam" id="TIGR03168">
    <property type="entry name" value="1-PFK"/>
    <property type="match status" value="1"/>
</dbReference>
<keyword evidence="3 7" id="KW-0547">Nucleotide-binding</keyword>
<dbReference type="EMBL" id="JAGZCC010000018">
    <property type="protein sequence ID" value="MBS5588037.1"/>
    <property type="molecule type" value="Genomic_DNA"/>
</dbReference>
<evidence type="ECO:0000256" key="8">
    <source>
        <dbReference type="RuleBase" id="RU369061"/>
    </source>
</evidence>
<protein>
    <recommendedName>
        <fullName evidence="7">Tagatose-6-phosphate kinase</fullName>
        <ecNumber evidence="7">2.7.1.144</ecNumber>
    </recommendedName>
</protein>
<evidence type="ECO:0000256" key="3">
    <source>
        <dbReference type="ARBA" id="ARBA00022741"/>
    </source>
</evidence>
<comment type="pathway">
    <text evidence="7">Carbohydrate metabolism; D-tagatose 6-phosphate degradation; D-glyceraldehyde 3-phosphate and glycerone phosphate from D-tagatose 6-phosphate: step 1/2.</text>
</comment>
<evidence type="ECO:0000313" key="11">
    <source>
        <dbReference type="Proteomes" id="UP000751224"/>
    </source>
</evidence>
<dbReference type="RefSeq" id="WP_303886567.1">
    <property type="nucleotide sequence ID" value="NZ_JAGZCC010000018.1"/>
</dbReference>
<evidence type="ECO:0000313" key="10">
    <source>
        <dbReference type="EMBL" id="MBS5588037.1"/>
    </source>
</evidence>
<dbReference type="GO" id="GO:0009024">
    <property type="term" value="F:tagatose-6-phosphate kinase activity"/>
    <property type="evidence" value="ECO:0007669"/>
    <property type="project" value="UniProtKB-EC"/>
</dbReference>
<organism evidence="10 11">
    <name type="scientific">Thomasclavelia spiroformis</name>
    <dbReference type="NCBI Taxonomy" id="29348"/>
    <lineage>
        <taxon>Bacteria</taxon>
        <taxon>Bacillati</taxon>
        <taxon>Bacillota</taxon>
        <taxon>Erysipelotrichia</taxon>
        <taxon>Erysipelotrichales</taxon>
        <taxon>Coprobacillaceae</taxon>
        <taxon>Thomasclavelia</taxon>
    </lineage>
</organism>
<evidence type="ECO:0000256" key="4">
    <source>
        <dbReference type="ARBA" id="ARBA00022777"/>
    </source>
</evidence>
<dbReference type="Gene3D" id="3.40.1190.20">
    <property type="match status" value="1"/>
</dbReference>
<gene>
    <name evidence="10" type="primary">pfkB</name>
    <name evidence="10" type="ORF">KHX14_04350</name>
</gene>
<dbReference type="InterPro" id="IPR002173">
    <property type="entry name" value="Carboh/pur_kinase_PfkB_CS"/>
</dbReference>
<dbReference type="CDD" id="cd01164">
    <property type="entry name" value="FruK_PfkB_like"/>
    <property type="match status" value="1"/>
</dbReference>
<dbReference type="InterPro" id="IPR022463">
    <property type="entry name" value="1-PFruKinase"/>
</dbReference>
<comment type="function">
    <text evidence="8">Catalyzes the ATP-dependent phosphorylation of fructose-l-phosphate to fructose-l,6-bisphosphate.</text>
</comment>
<proteinExistence type="inferred from homology"/>
<dbReference type="PROSITE" id="PS00584">
    <property type="entry name" value="PFKB_KINASES_2"/>
    <property type="match status" value="1"/>
</dbReference>
<evidence type="ECO:0000256" key="6">
    <source>
        <dbReference type="ARBA" id="ARBA00047745"/>
    </source>
</evidence>
<comment type="similarity">
    <text evidence="7">Belongs to the carbohydrate kinase PfkB family. LacC subfamily.</text>
</comment>
<comment type="similarity">
    <text evidence="1">Belongs to the carbohydrate kinase pfkB family.</text>
</comment>
<dbReference type="GO" id="GO:0016052">
    <property type="term" value="P:carbohydrate catabolic process"/>
    <property type="evidence" value="ECO:0007669"/>
    <property type="project" value="UniProtKB-ARBA"/>
</dbReference>
<dbReference type="GO" id="GO:0005524">
    <property type="term" value="F:ATP binding"/>
    <property type="evidence" value="ECO:0007669"/>
    <property type="project" value="UniProtKB-UniRule"/>
</dbReference>
<evidence type="ECO:0000259" key="9">
    <source>
        <dbReference type="Pfam" id="PF00294"/>
    </source>
</evidence>
<dbReference type="GO" id="GO:0005988">
    <property type="term" value="P:lactose metabolic process"/>
    <property type="evidence" value="ECO:0007669"/>
    <property type="project" value="UniProtKB-KW"/>
</dbReference>
<keyword evidence="5 7" id="KW-0067">ATP-binding</keyword>